<evidence type="ECO:0000256" key="13">
    <source>
        <dbReference type="SAM" id="Phobius"/>
    </source>
</evidence>
<proteinExistence type="predicted"/>
<comment type="catalytic activity">
    <reaction evidence="11">
        <text>[GlcNAc-(1-&gt;4)-Mur2Ac(oyl-L-Ala-gamma-D-Glu-L-Lys-D-Ala-D-Ala)](n)-di-trans,octa-cis-undecaprenyl diphosphate + beta-D-GlcNAc-(1-&gt;4)-Mur2Ac(oyl-L-Ala-gamma-D-Glu-L-Lys-D-Ala-D-Ala)-di-trans,octa-cis-undecaprenyl diphosphate = [GlcNAc-(1-&gt;4)-Mur2Ac(oyl-L-Ala-gamma-D-Glu-L-Lys-D-Ala-D-Ala)](n+1)-di-trans,octa-cis-undecaprenyl diphosphate + di-trans,octa-cis-undecaprenyl diphosphate + H(+)</text>
        <dbReference type="Rhea" id="RHEA:23708"/>
        <dbReference type="Rhea" id="RHEA-COMP:9602"/>
        <dbReference type="Rhea" id="RHEA-COMP:9603"/>
        <dbReference type="ChEBI" id="CHEBI:15378"/>
        <dbReference type="ChEBI" id="CHEBI:58405"/>
        <dbReference type="ChEBI" id="CHEBI:60033"/>
        <dbReference type="ChEBI" id="CHEBI:78435"/>
        <dbReference type="EC" id="2.4.99.28"/>
    </reaction>
</comment>
<dbReference type="InterPro" id="IPR001264">
    <property type="entry name" value="Glyco_trans_51"/>
</dbReference>
<dbReference type="AlphaFoldDB" id="A0A6J7EJT9"/>
<dbReference type="GO" id="GO:0006508">
    <property type="term" value="P:proteolysis"/>
    <property type="evidence" value="ECO:0007669"/>
    <property type="project" value="UniProtKB-KW"/>
</dbReference>
<feature type="compositionally biased region" description="Polar residues" evidence="12">
    <location>
        <begin position="626"/>
        <end position="647"/>
    </location>
</feature>
<dbReference type="EC" id="2.4.99.28" evidence="10"/>
<dbReference type="Pfam" id="PF00905">
    <property type="entry name" value="Transpeptidase"/>
    <property type="match status" value="1"/>
</dbReference>
<keyword evidence="13" id="KW-0472">Membrane</keyword>
<dbReference type="GO" id="GO:0008658">
    <property type="term" value="F:penicillin binding"/>
    <property type="evidence" value="ECO:0007669"/>
    <property type="project" value="InterPro"/>
</dbReference>
<dbReference type="SUPFAM" id="SSF53955">
    <property type="entry name" value="Lysozyme-like"/>
    <property type="match status" value="1"/>
</dbReference>
<evidence type="ECO:0000256" key="11">
    <source>
        <dbReference type="ARBA" id="ARBA00049902"/>
    </source>
</evidence>
<dbReference type="GO" id="GO:0004180">
    <property type="term" value="F:carboxypeptidase activity"/>
    <property type="evidence" value="ECO:0007669"/>
    <property type="project" value="UniProtKB-KW"/>
</dbReference>
<evidence type="ECO:0000256" key="2">
    <source>
        <dbReference type="ARBA" id="ARBA00022670"/>
    </source>
</evidence>
<evidence type="ECO:0000256" key="3">
    <source>
        <dbReference type="ARBA" id="ARBA00022676"/>
    </source>
</evidence>
<dbReference type="PANTHER" id="PTHR32282:SF33">
    <property type="entry name" value="PEPTIDOGLYCAN GLYCOSYLTRANSFERASE"/>
    <property type="match status" value="1"/>
</dbReference>
<evidence type="ECO:0000259" key="15">
    <source>
        <dbReference type="Pfam" id="PF00912"/>
    </source>
</evidence>
<keyword evidence="8" id="KW-0511">Multifunctional enzyme</keyword>
<reference evidence="16" key="1">
    <citation type="submission" date="2020-05" db="EMBL/GenBank/DDBJ databases">
        <authorList>
            <person name="Chiriac C."/>
            <person name="Salcher M."/>
            <person name="Ghai R."/>
            <person name="Kavagutti S V."/>
        </authorList>
    </citation>
    <scope>NUCLEOTIDE SEQUENCE</scope>
</reference>
<keyword evidence="3" id="KW-0328">Glycosyltransferase</keyword>
<evidence type="ECO:0000256" key="6">
    <source>
        <dbReference type="ARBA" id="ARBA00022960"/>
    </source>
</evidence>
<dbReference type="InterPro" id="IPR023346">
    <property type="entry name" value="Lysozyme-like_dom_sf"/>
</dbReference>
<feature type="domain" description="Penicillin-binding protein transpeptidase" evidence="14">
    <location>
        <begin position="340"/>
        <end position="593"/>
    </location>
</feature>
<feature type="region of interest" description="Disordered" evidence="12">
    <location>
        <begin position="626"/>
        <end position="706"/>
    </location>
</feature>
<dbReference type="Gene3D" id="1.10.3810.10">
    <property type="entry name" value="Biosynthetic peptidoglycan transglycosylase-like"/>
    <property type="match status" value="1"/>
</dbReference>
<dbReference type="SUPFAM" id="SSF56601">
    <property type="entry name" value="beta-lactamase/transpeptidase-like"/>
    <property type="match status" value="1"/>
</dbReference>
<evidence type="ECO:0000256" key="1">
    <source>
        <dbReference type="ARBA" id="ARBA00022645"/>
    </source>
</evidence>
<evidence type="ECO:0000256" key="10">
    <source>
        <dbReference type="ARBA" id="ARBA00044770"/>
    </source>
</evidence>
<gene>
    <name evidence="16" type="ORF">UFOPK3444_01564</name>
</gene>
<dbReference type="GO" id="GO:0071555">
    <property type="term" value="P:cell wall organization"/>
    <property type="evidence" value="ECO:0007669"/>
    <property type="project" value="UniProtKB-KW"/>
</dbReference>
<organism evidence="16">
    <name type="scientific">freshwater metagenome</name>
    <dbReference type="NCBI Taxonomy" id="449393"/>
    <lineage>
        <taxon>unclassified sequences</taxon>
        <taxon>metagenomes</taxon>
        <taxon>ecological metagenomes</taxon>
    </lineage>
</organism>
<feature type="compositionally biased region" description="Gly residues" evidence="12">
    <location>
        <begin position="676"/>
        <end position="706"/>
    </location>
</feature>
<dbReference type="InterPro" id="IPR012338">
    <property type="entry name" value="Beta-lactam/transpept-like"/>
</dbReference>
<keyword evidence="4" id="KW-0808">Transferase</keyword>
<dbReference type="Gene3D" id="3.40.710.10">
    <property type="entry name" value="DD-peptidase/beta-lactamase superfamily"/>
    <property type="match status" value="1"/>
</dbReference>
<dbReference type="GO" id="GO:0008360">
    <property type="term" value="P:regulation of cell shape"/>
    <property type="evidence" value="ECO:0007669"/>
    <property type="project" value="UniProtKB-KW"/>
</dbReference>
<dbReference type="GO" id="GO:0008955">
    <property type="term" value="F:peptidoglycan glycosyltransferase activity"/>
    <property type="evidence" value="ECO:0007669"/>
    <property type="project" value="UniProtKB-EC"/>
</dbReference>
<feature type="domain" description="Glycosyl transferase family 51" evidence="15">
    <location>
        <begin position="80"/>
        <end position="251"/>
    </location>
</feature>
<dbReference type="GO" id="GO:0030288">
    <property type="term" value="C:outer membrane-bounded periplasmic space"/>
    <property type="evidence" value="ECO:0007669"/>
    <property type="project" value="TreeGrafter"/>
</dbReference>
<evidence type="ECO:0000256" key="9">
    <source>
        <dbReference type="ARBA" id="ARBA00023316"/>
    </source>
</evidence>
<evidence type="ECO:0000256" key="8">
    <source>
        <dbReference type="ARBA" id="ARBA00023268"/>
    </source>
</evidence>
<protein>
    <recommendedName>
        <fullName evidence="10">peptidoglycan glycosyltransferase</fullName>
        <ecNumber evidence="10">2.4.99.28</ecNumber>
    </recommendedName>
</protein>
<keyword evidence="5" id="KW-0378">Hydrolase</keyword>
<evidence type="ECO:0000256" key="12">
    <source>
        <dbReference type="SAM" id="MobiDB-lite"/>
    </source>
</evidence>
<accession>A0A6J7EJT9</accession>
<keyword evidence="13" id="KW-1133">Transmembrane helix</keyword>
<keyword evidence="9" id="KW-0961">Cell wall biogenesis/degradation</keyword>
<keyword evidence="2" id="KW-0645">Protease</keyword>
<dbReference type="InterPro" id="IPR050396">
    <property type="entry name" value="Glycosyltr_51/Transpeptidase"/>
</dbReference>
<keyword evidence="13" id="KW-0812">Transmembrane</keyword>
<evidence type="ECO:0000256" key="5">
    <source>
        <dbReference type="ARBA" id="ARBA00022801"/>
    </source>
</evidence>
<dbReference type="InterPro" id="IPR001460">
    <property type="entry name" value="PCN-bd_Tpept"/>
</dbReference>
<feature type="transmembrane region" description="Helical" evidence="13">
    <location>
        <begin position="21"/>
        <end position="42"/>
    </location>
</feature>
<dbReference type="InterPro" id="IPR036950">
    <property type="entry name" value="PBP_transglycosylase"/>
</dbReference>
<evidence type="ECO:0000313" key="16">
    <source>
        <dbReference type="EMBL" id="CAB4882391.1"/>
    </source>
</evidence>
<dbReference type="PANTHER" id="PTHR32282">
    <property type="entry name" value="BINDING PROTEIN TRANSPEPTIDASE, PUTATIVE-RELATED"/>
    <property type="match status" value="1"/>
</dbReference>
<name>A0A6J7EJT9_9ZZZZ</name>
<evidence type="ECO:0000256" key="4">
    <source>
        <dbReference type="ARBA" id="ARBA00022679"/>
    </source>
</evidence>
<dbReference type="EMBL" id="CAFBLU010000046">
    <property type="protein sequence ID" value="CAB4882391.1"/>
    <property type="molecule type" value="Genomic_DNA"/>
</dbReference>
<sequence length="706" mass="74119">MTQTSRQKRKARASRSRGSKIVLGAVLAIGGIGVLGFGWVLATAAGSPGIDELRPSEQGSTSAVYAADGSRLGFMSTVVLREPVDGSLIPKQMGQATVAIEDRRFYQHTGVDYVGIVRAAVRNVTSGKTLQGGSTLTMQLARNLYIPGERSVKSIDRKIKEAKWALELESEHSKQWILDSYMNDVAYGTMGGQTAVGVQAASRMFFDKPVNELTLGQCALLAGLPQAPSQYNPFLNPIGATKRRGEVLDSMARSGAISQEQADAAKLEPLATKRNAYFTTRREGFFFDYVTEELYRKYGVATVRQGGLRIETTIEPKLQKAGRESISGRLGQPGDPASALVSMDPKSGAIRAMVSSADYGHTKFNYAAQGQRQPGSTFKVMVLVAALRKGMDPNSTTYESKELTPGWLDGYPTYGVSTYAHSYSGLMNLVQATLHSDNTVYAQLDADVGPEEVRQTAYDMGIKSKLDAFPAEGLGGLTIGVSPLEMANAYATLDNGGVRVEPVAITRVTFPNGRTDDLGKVKATKVFSDGIAAEATNILEQNVQGGTGTAAGYGCPAAGKTGTTSDYKDAWFVGFTPTLSTAVWVGYANPPTSMYAVHGITVAGGTFPAEIWHDFMSVAHGKSCDSFPSPTEPFSGQTFMGGNSSSGATDTTTTTTAKKKAKPKTKVYEKPPTDPGGTGGTGGGGTGGGTGGGGTGGGGGVTPGGT</sequence>
<dbReference type="FunFam" id="1.10.3810.10:FF:000001">
    <property type="entry name" value="Penicillin-binding protein 1A"/>
    <property type="match status" value="1"/>
</dbReference>
<dbReference type="Pfam" id="PF00912">
    <property type="entry name" value="Transgly"/>
    <property type="match status" value="1"/>
</dbReference>
<dbReference type="GO" id="GO:0009252">
    <property type="term" value="P:peptidoglycan biosynthetic process"/>
    <property type="evidence" value="ECO:0007669"/>
    <property type="project" value="UniProtKB-KW"/>
</dbReference>
<keyword evidence="6" id="KW-0133">Cell shape</keyword>
<evidence type="ECO:0000256" key="7">
    <source>
        <dbReference type="ARBA" id="ARBA00022984"/>
    </source>
</evidence>
<keyword evidence="1" id="KW-0121">Carboxypeptidase</keyword>
<evidence type="ECO:0000259" key="14">
    <source>
        <dbReference type="Pfam" id="PF00905"/>
    </source>
</evidence>
<keyword evidence="7" id="KW-0573">Peptidoglycan synthesis</keyword>